<comment type="caution">
    <text evidence="17">The sequence shown here is derived from an EMBL/GenBank/DDBJ whole genome shotgun (WGS) entry which is preliminary data.</text>
</comment>
<reference evidence="17 18" key="1">
    <citation type="submission" date="2024-01" db="EMBL/GenBank/DDBJ databases">
        <title>The complete chloroplast genome sequence of Lithospermum erythrorhizon: insights into the phylogenetic relationship among Boraginaceae species and the maternal lineages of purple gromwells.</title>
        <authorList>
            <person name="Okada T."/>
            <person name="Watanabe K."/>
        </authorList>
    </citation>
    <scope>NUCLEOTIDE SEQUENCE [LARGE SCALE GENOMIC DNA]</scope>
</reference>
<keyword evidence="6" id="KW-0677">Repeat</keyword>
<evidence type="ECO:0000256" key="10">
    <source>
        <dbReference type="ARBA" id="ARBA00022989"/>
    </source>
</evidence>
<evidence type="ECO:0000256" key="2">
    <source>
        <dbReference type="ARBA" id="ARBA00009726"/>
    </source>
</evidence>
<dbReference type="Gene3D" id="1.20.1560.10">
    <property type="entry name" value="ABC transporter type 1, transmembrane domain"/>
    <property type="match status" value="1"/>
</dbReference>
<feature type="compositionally biased region" description="Basic and acidic residues" evidence="13">
    <location>
        <begin position="883"/>
        <end position="897"/>
    </location>
</feature>
<evidence type="ECO:0000256" key="13">
    <source>
        <dbReference type="SAM" id="MobiDB-lite"/>
    </source>
</evidence>
<comment type="catalytic activity">
    <reaction evidence="12">
        <text>ATP + H2O + xenobioticSide 1 = ADP + phosphate + xenobioticSide 2.</text>
        <dbReference type="EC" id="7.6.2.2"/>
    </reaction>
</comment>
<evidence type="ECO:0000313" key="17">
    <source>
        <dbReference type="EMBL" id="GAA0183787.1"/>
    </source>
</evidence>
<accession>A0AAV3RR11</accession>
<evidence type="ECO:0000256" key="3">
    <source>
        <dbReference type="ARBA" id="ARBA00012191"/>
    </source>
</evidence>
<dbReference type="Pfam" id="PF00664">
    <property type="entry name" value="ABC_membrane"/>
    <property type="match status" value="1"/>
</dbReference>
<dbReference type="InterPro" id="IPR027417">
    <property type="entry name" value="P-loop_NTPase"/>
</dbReference>
<dbReference type="GO" id="GO:0016887">
    <property type="term" value="F:ATP hydrolysis activity"/>
    <property type="evidence" value="ECO:0007669"/>
    <property type="project" value="InterPro"/>
</dbReference>
<dbReference type="GO" id="GO:0016020">
    <property type="term" value="C:membrane"/>
    <property type="evidence" value="ECO:0007669"/>
    <property type="project" value="InterPro"/>
</dbReference>
<evidence type="ECO:0000313" key="18">
    <source>
        <dbReference type="Proteomes" id="UP001454036"/>
    </source>
</evidence>
<dbReference type="EC" id="7.6.2.2" evidence="3"/>
<dbReference type="FunFam" id="1.20.1560.10:FF:000024">
    <property type="entry name" value="ABC transporter C family member 2"/>
    <property type="match status" value="1"/>
</dbReference>
<dbReference type="CDD" id="cd18579">
    <property type="entry name" value="ABC_6TM_ABCC_D1"/>
    <property type="match status" value="1"/>
</dbReference>
<dbReference type="GO" id="GO:0005524">
    <property type="term" value="F:ATP binding"/>
    <property type="evidence" value="ECO:0007669"/>
    <property type="project" value="UniProtKB-KW"/>
</dbReference>
<dbReference type="SMART" id="SM00382">
    <property type="entry name" value="AAA"/>
    <property type="match status" value="1"/>
</dbReference>
<dbReference type="InterPro" id="IPR011527">
    <property type="entry name" value="ABC1_TM_dom"/>
</dbReference>
<dbReference type="GO" id="GO:0008559">
    <property type="term" value="F:ABC-type xenobiotic transporter activity"/>
    <property type="evidence" value="ECO:0007669"/>
    <property type="project" value="UniProtKB-EC"/>
</dbReference>
<dbReference type="PROSITE" id="PS00211">
    <property type="entry name" value="ABC_TRANSPORTER_1"/>
    <property type="match status" value="1"/>
</dbReference>
<keyword evidence="8 17" id="KW-0067">ATP-binding</keyword>
<dbReference type="FunFam" id="3.40.50.300:FF:000450">
    <property type="entry name" value="ABC transporter C family member 2"/>
    <property type="match status" value="1"/>
</dbReference>
<evidence type="ECO:0000256" key="4">
    <source>
        <dbReference type="ARBA" id="ARBA00022448"/>
    </source>
</evidence>
<evidence type="ECO:0000256" key="1">
    <source>
        <dbReference type="ARBA" id="ARBA00004127"/>
    </source>
</evidence>
<evidence type="ECO:0000256" key="11">
    <source>
        <dbReference type="ARBA" id="ARBA00023136"/>
    </source>
</evidence>
<feature type="transmembrane region" description="Helical" evidence="14">
    <location>
        <begin position="350"/>
        <end position="369"/>
    </location>
</feature>
<keyword evidence="9" id="KW-1278">Translocase</keyword>
<dbReference type="PANTHER" id="PTHR24223">
    <property type="entry name" value="ATP-BINDING CASSETTE SUB-FAMILY C"/>
    <property type="match status" value="1"/>
</dbReference>
<feature type="transmembrane region" description="Helical" evidence="14">
    <location>
        <begin position="87"/>
        <end position="108"/>
    </location>
</feature>
<feature type="region of interest" description="Disordered" evidence="13">
    <location>
        <begin position="864"/>
        <end position="897"/>
    </location>
</feature>
<dbReference type="InterPro" id="IPR044746">
    <property type="entry name" value="ABCC_6TM_D1"/>
</dbReference>
<evidence type="ECO:0000259" key="15">
    <source>
        <dbReference type="PROSITE" id="PS50893"/>
    </source>
</evidence>
<dbReference type="EMBL" id="BAABME010011453">
    <property type="protein sequence ID" value="GAA0183787.1"/>
    <property type="molecule type" value="Genomic_DNA"/>
</dbReference>
<dbReference type="InterPro" id="IPR050173">
    <property type="entry name" value="ABC_transporter_C-like"/>
</dbReference>
<name>A0AAV3RR11_LITER</name>
<feature type="transmembrane region" description="Helical" evidence="14">
    <location>
        <begin position="186"/>
        <end position="209"/>
    </location>
</feature>
<dbReference type="AlphaFoldDB" id="A0AAV3RR11"/>
<dbReference type="GO" id="GO:0012505">
    <property type="term" value="C:endomembrane system"/>
    <property type="evidence" value="ECO:0007669"/>
    <property type="project" value="UniProtKB-SubCell"/>
</dbReference>
<dbReference type="Gene3D" id="3.40.50.300">
    <property type="entry name" value="P-loop containing nucleotide triphosphate hydrolases"/>
    <property type="match status" value="1"/>
</dbReference>
<evidence type="ECO:0000256" key="9">
    <source>
        <dbReference type="ARBA" id="ARBA00022967"/>
    </source>
</evidence>
<feature type="transmembrane region" description="Helical" evidence="14">
    <location>
        <begin position="569"/>
        <end position="590"/>
    </location>
</feature>
<sequence length="938" mass="105632">MVKINSNRGNLNMASDLFEWYCEPVKDGVWAKLIDNAFGAYTPCATNSLVIVVSNLVLLFICLYRIWLLKNDFTVQRFRLRSNWYNYILGLLAVYCTAETLFRLFMGISGLNVDGQSSFAPYEIVSLSVEAIAWFSVMVLIIVETNVYICELRWYVRFGLIYAVVGDAVMLNLVLSMRNFFDRFTLYLYISEVVAQVLVGLMLLVYVPALDPYPGYTPLQTESPDNSTYEVLAAGEQICPERHINIFSKITFAWINPIMQLGYKRPLTEKDVWKLDTWDTSDTLYNRFQKCWIDETQRPRPWLLRALNRSIGGRFWWGGFWKVGNDTSQFIGPLILNQLLQSMQSGDPAWIGYIYAFSIFLGVVFGVLFEAQYFQNVMRVGFRLRSTLVAAVFRKSLRLSHESRKTFASGKITNLMTTDAETLQLVCQSLHTLWSAPFRIIVALVLLYKQLGVASLLGALLLLLMFPVQTLVVSKMQKLSKEGLHRTDKRIGLMNEILAAMDTVKCYAWENSFRSKVQTVRDDELTWFRKAQLLGALNNFILNSTPVVVIVVSFGMFSFLGGELTPARAFTSISLFAVLRFPLILLPNVITQVVNSNVSLKRIEELLLAEERVLLPNPPLEPELPAISIKNGYFSWESNSEKLTLSNINLDVPVGSLVAVVGGTGEGKTSLVSAMLGEIPSAVDATIVLRGTVAYVPQISWIFNATMRENILFGSPYVPARYDRAIEVTSLQHDLDLLPGGDLTEIGERGVNISGGQKQRVSMARAVYSDSDVYIFDDPLSALDAHVGQQVFEKCIKGELRGKTRVLVTNQLHLLSQVDKIILVHDGMVKEEGTFDYLLNNGELFQKLMENAGKMEEYVEEKENAETMDSKTTPVANGAIDGFGKDTGETNKRKEGKSVLIKQEERETGVVSWNVLMRYNFSVLHPILFSSLLLTVLT</sequence>
<comment type="similarity">
    <text evidence="2">Belongs to the ABC transporter superfamily. ABCC family. Conjugate transporter (TC 3.A.1.208) subfamily.</text>
</comment>
<evidence type="ECO:0000256" key="14">
    <source>
        <dbReference type="SAM" id="Phobius"/>
    </source>
</evidence>
<feature type="transmembrane region" description="Helical" evidence="14">
    <location>
        <begin position="154"/>
        <end position="174"/>
    </location>
</feature>
<evidence type="ECO:0000256" key="8">
    <source>
        <dbReference type="ARBA" id="ARBA00022840"/>
    </source>
</evidence>
<dbReference type="InterPro" id="IPR003439">
    <property type="entry name" value="ABC_transporter-like_ATP-bd"/>
</dbReference>
<dbReference type="PROSITE" id="PS50893">
    <property type="entry name" value="ABC_TRANSPORTER_2"/>
    <property type="match status" value="1"/>
</dbReference>
<feature type="domain" description="ABC transmembrane type-1" evidence="16">
    <location>
        <begin position="316"/>
        <end position="595"/>
    </location>
</feature>
<evidence type="ECO:0000256" key="7">
    <source>
        <dbReference type="ARBA" id="ARBA00022741"/>
    </source>
</evidence>
<feature type="transmembrane region" description="Helical" evidence="14">
    <location>
        <begin position="440"/>
        <end position="466"/>
    </location>
</feature>
<keyword evidence="7" id="KW-0547">Nucleotide-binding</keyword>
<dbReference type="PANTHER" id="PTHR24223:SF456">
    <property type="entry name" value="MULTIDRUG RESISTANCE-ASSOCIATED PROTEIN LETHAL(2)03659"/>
    <property type="match status" value="1"/>
</dbReference>
<keyword evidence="4" id="KW-0813">Transport</keyword>
<dbReference type="PROSITE" id="PS50929">
    <property type="entry name" value="ABC_TM1F"/>
    <property type="match status" value="1"/>
</dbReference>
<proteinExistence type="inferred from homology"/>
<evidence type="ECO:0000259" key="16">
    <source>
        <dbReference type="PROSITE" id="PS50929"/>
    </source>
</evidence>
<keyword evidence="10 14" id="KW-1133">Transmembrane helix</keyword>
<feature type="domain" description="ABC transporter" evidence="15">
    <location>
        <begin position="627"/>
        <end position="851"/>
    </location>
</feature>
<organism evidence="17 18">
    <name type="scientific">Lithospermum erythrorhizon</name>
    <name type="common">Purple gromwell</name>
    <name type="synonym">Lithospermum officinale var. erythrorhizon</name>
    <dbReference type="NCBI Taxonomy" id="34254"/>
    <lineage>
        <taxon>Eukaryota</taxon>
        <taxon>Viridiplantae</taxon>
        <taxon>Streptophyta</taxon>
        <taxon>Embryophyta</taxon>
        <taxon>Tracheophyta</taxon>
        <taxon>Spermatophyta</taxon>
        <taxon>Magnoliopsida</taxon>
        <taxon>eudicotyledons</taxon>
        <taxon>Gunneridae</taxon>
        <taxon>Pentapetalae</taxon>
        <taxon>asterids</taxon>
        <taxon>lamiids</taxon>
        <taxon>Boraginales</taxon>
        <taxon>Boraginaceae</taxon>
        <taxon>Boraginoideae</taxon>
        <taxon>Lithospermeae</taxon>
        <taxon>Lithospermum</taxon>
    </lineage>
</organism>
<evidence type="ECO:0000256" key="6">
    <source>
        <dbReference type="ARBA" id="ARBA00022737"/>
    </source>
</evidence>
<dbReference type="SUPFAM" id="SSF90123">
    <property type="entry name" value="ABC transporter transmembrane region"/>
    <property type="match status" value="1"/>
</dbReference>
<comment type="subcellular location">
    <subcellularLocation>
        <location evidence="1">Endomembrane system</location>
        <topology evidence="1">Multi-pass membrane protein</topology>
    </subcellularLocation>
</comment>
<dbReference type="Proteomes" id="UP001454036">
    <property type="component" value="Unassembled WGS sequence"/>
</dbReference>
<feature type="transmembrane region" description="Helical" evidence="14">
    <location>
        <begin position="540"/>
        <end position="562"/>
    </location>
</feature>
<keyword evidence="5 14" id="KW-0812">Transmembrane</keyword>
<keyword evidence="11 14" id="KW-0472">Membrane</keyword>
<gene>
    <name evidence="17" type="ORF">LIER_31140</name>
</gene>
<dbReference type="InterPro" id="IPR036640">
    <property type="entry name" value="ABC1_TM_sf"/>
</dbReference>
<keyword evidence="18" id="KW-1185">Reference proteome</keyword>
<dbReference type="CDD" id="cd03250">
    <property type="entry name" value="ABCC_MRP_domain1"/>
    <property type="match status" value="1"/>
</dbReference>
<protein>
    <recommendedName>
        <fullName evidence="3">ABC-type xenobiotic transporter</fullName>
        <ecNumber evidence="3">7.6.2.2</ecNumber>
    </recommendedName>
</protein>
<evidence type="ECO:0000256" key="12">
    <source>
        <dbReference type="ARBA" id="ARBA00034018"/>
    </source>
</evidence>
<dbReference type="InterPro" id="IPR003593">
    <property type="entry name" value="AAA+_ATPase"/>
</dbReference>
<feature type="transmembrane region" description="Helical" evidence="14">
    <location>
        <begin position="49"/>
        <end position="67"/>
    </location>
</feature>
<dbReference type="SUPFAM" id="SSF52540">
    <property type="entry name" value="P-loop containing nucleoside triphosphate hydrolases"/>
    <property type="match status" value="1"/>
</dbReference>
<feature type="transmembrane region" description="Helical" evidence="14">
    <location>
        <begin position="120"/>
        <end position="142"/>
    </location>
</feature>
<evidence type="ECO:0000256" key="5">
    <source>
        <dbReference type="ARBA" id="ARBA00022692"/>
    </source>
</evidence>
<dbReference type="Pfam" id="PF00005">
    <property type="entry name" value="ABC_tran"/>
    <property type="match status" value="1"/>
</dbReference>
<dbReference type="InterPro" id="IPR017871">
    <property type="entry name" value="ABC_transporter-like_CS"/>
</dbReference>